<dbReference type="InterPro" id="IPR011109">
    <property type="entry name" value="DNA_bind_recombinase_dom"/>
</dbReference>
<sequence>MFVMMAQNYVDSLKDNVNRSIAQKLRQGEWISTAPIGYLHVKSGNSNDRGKGKIIVDHERSHLIKKIFETYATGSHTLPEILKKTKEWGLRNSRGHQGYLCHSHLHSIITNPFYYGVMRVLKTKKEYPHIYPPIISKELFDACQAVRLGWNKKPFKYGGKEYIFRGLIKCAATDRIVTAVTKKKTYINGQIGEWTYLRTWDSTNSNKIIYVKEEKVLEEVEKVFESMHLKPQVLANVISHIKSGVNAEQEYYQQRIKELNCEHAKITTRVDKLTDLFLDGDIDKNTYEAKHKQLIQKRKDIIREIENHTNADDKFSELLINLVELASGAFVAFKGATIERKRKLINLVFGNLELKDGKLDFMLRSPFDTFVKCTKIEEWWARQDLNLRQHRYERWVLTN</sequence>
<dbReference type="PANTHER" id="PTHR30461">
    <property type="entry name" value="DNA-INVERTASE FROM LAMBDOID PROPHAGE"/>
    <property type="match status" value="1"/>
</dbReference>
<gene>
    <name evidence="5" type="ORF">DMENIID0002_10060</name>
</gene>
<proteinExistence type="predicted"/>
<reference evidence="5" key="1">
    <citation type="submission" date="2024-01" db="EMBL/GenBank/DDBJ databases">
        <title>Sequencing the genomes of a sandfly, Sergentomyia squamirostris, and its two endosymbionts.</title>
        <authorList>
            <person name="Itokawa K."/>
            <person name="Sanjoba C."/>
        </authorList>
    </citation>
    <scope>NUCLEOTIDE SEQUENCE</scope>
    <source>
        <strain evidence="5">RiSSQ</strain>
    </source>
</reference>
<evidence type="ECO:0000313" key="5">
    <source>
        <dbReference type="EMBL" id="BFD46360.1"/>
    </source>
</evidence>
<keyword evidence="2" id="KW-0233">DNA recombination</keyword>
<dbReference type="Pfam" id="PF07508">
    <property type="entry name" value="Recombinase"/>
    <property type="match status" value="1"/>
</dbReference>
<accession>A0AAT9G979</accession>
<name>A0AAT9G979_9RICK</name>
<evidence type="ECO:0000256" key="1">
    <source>
        <dbReference type="ARBA" id="ARBA00023125"/>
    </source>
</evidence>
<evidence type="ECO:0000256" key="3">
    <source>
        <dbReference type="SAM" id="Coils"/>
    </source>
</evidence>
<dbReference type="EMBL" id="AP029170">
    <property type="protein sequence ID" value="BFD46360.1"/>
    <property type="molecule type" value="Genomic_DNA"/>
</dbReference>
<feature type="coiled-coil region" evidence="3">
    <location>
        <begin position="256"/>
        <end position="311"/>
    </location>
</feature>
<dbReference type="PANTHER" id="PTHR30461:SF2">
    <property type="entry name" value="SERINE RECOMBINASE PINE-RELATED"/>
    <property type="match status" value="1"/>
</dbReference>
<feature type="domain" description="Recombinase" evidence="4">
    <location>
        <begin position="35"/>
        <end position="153"/>
    </location>
</feature>
<dbReference type="AlphaFoldDB" id="A0AAT9G979"/>
<protein>
    <recommendedName>
        <fullName evidence="4">Recombinase domain-containing protein</fullName>
    </recommendedName>
</protein>
<evidence type="ECO:0000259" key="4">
    <source>
        <dbReference type="PROSITE" id="PS51737"/>
    </source>
</evidence>
<keyword evidence="1" id="KW-0238">DNA-binding</keyword>
<evidence type="ECO:0000256" key="2">
    <source>
        <dbReference type="ARBA" id="ARBA00023172"/>
    </source>
</evidence>
<dbReference type="InterPro" id="IPR050639">
    <property type="entry name" value="SSR_resolvase"/>
</dbReference>
<dbReference type="GO" id="GO:0000150">
    <property type="term" value="F:DNA strand exchange activity"/>
    <property type="evidence" value="ECO:0007669"/>
    <property type="project" value="InterPro"/>
</dbReference>
<dbReference type="PROSITE" id="PS51737">
    <property type="entry name" value="RECOMBINASE_DNA_BIND"/>
    <property type="match status" value="1"/>
</dbReference>
<dbReference type="InterPro" id="IPR038109">
    <property type="entry name" value="DNA_bind_recomb_sf"/>
</dbReference>
<organism evidence="5">
    <name type="scientific">Candidatus Tisiphia endosymbiont of Sergentomyia squamirostris</name>
    <dbReference type="NCBI Taxonomy" id="3113639"/>
    <lineage>
        <taxon>Bacteria</taxon>
        <taxon>Pseudomonadati</taxon>
        <taxon>Pseudomonadota</taxon>
        <taxon>Alphaproteobacteria</taxon>
        <taxon>Rickettsiales</taxon>
        <taxon>Rickettsiaceae</taxon>
        <taxon>Rickettsieae</taxon>
        <taxon>Candidatus Tisiphia</taxon>
    </lineage>
</organism>
<dbReference type="Gene3D" id="3.90.1750.20">
    <property type="entry name" value="Putative Large Serine Recombinase, Chain B, Domain 2"/>
    <property type="match status" value="1"/>
</dbReference>
<dbReference type="GO" id="GO:0003677">
    <property type="term" value="F:DNA binding"/>
    <property type="evidence" value="ECO:0007669"/>
    <property type="project" value="UniProtKB-KW"/>
</dbReference>
<keyword evidence="3" id="KW-0175">Coiled coil</keyword>